<dbReference type="PROSITE" id="PS51257">
    <property type="entry name" value="PROKAR_LIPOPROTEIN"/>
    <property type="match status" value="1"/>
</dbReference>
<organism evidence="1 2">
    <name type="scientific">Phocaeicola coprocola</name>
    <dbReference type="NCBI Taxonomy" id="310298"/>
    <lineage>
        <taxon>Bacteria</taxon>
        <taxon>Pseudomonadati</taxon>
        <taxon>Bacteroidota</taxon>
        <taxon>Bacteroidia</taxon>
        <taxon>Bacteroidales</taxon>
        <taxon>Bacteroidaceae</taxon>
        <taxon>Phocaeicola</taxon>
    </lineage>
</organism>
<protein>
    <recommendedName>
        <fullName evidence="3">DUF4302 domain-containing protein</fullName>
    </recommendedName>
</protein>
<reference evidence="1" key="2">
    <citation type="submission" date="2021-09" db="EMBL/GenBank/DDBJ databases">
        <authorList>
            <person name="Gilroy R."/>
        </authorList>
    </citation>
    <scope>NUCLEOTIDE SEQUENCE</scope>
    <source>
        <strain evidence="1">CHK165-8395</strain>
    </source>
</reference>
<reference evidence="1" key="1">
    <citation type="journal article" date="2021" name="PeerJ">
        <title>Extensive microbial diversity within the chicken gut microbiome revealed by metagenomics and culture.</title>
        <authorList>
            <person name="Gilroy R."/>
            <person name="Ravi A."/>
            <person name="Getino M."/>
            <person name="Pursley I."/>
            <person name="Horton D.L."/>
            <person name="Alikhan N.F."/>
            <person name="Baker D."/>
            <person name="Gharbi K."/>
            <person name="Hall N."/>
            <person name="Watson M."/>
            <person name="Adriaenssens E.M."/>
            <person name="Foster-Nyarko E."/>
            <person name="Jarju S."/>
            <person name="Secka A."/>
            <person name="Antonio M."/>
            <person name="Oren A."/>
            <person name="Chaudhuri R.R."/>
            <person name="La Ragione R."/>
            <person name="Hildebrand F."/>
            <person name="Pallen M.J."/>
        </authorList>
    </citation>
    <scope>NUCLEOTIDE SEQUENCE</scope>
    <source>
        <strain evidence="1">CHK165-8395</strain>
    </source>
</reference>
<comment type="caution">
    <text evidence="1">The sequence shown here is derived from an EMBL/GenBank/DDBJ whole genome shotgun (WGS) entry which is preliminary data.</text>
</comment>
<evidence type="ECO:0000313" key="2">
    <source>
        <dbReference type="Proteomes" id="UP000718012"/>
    </source>
</evidence>
<dbReference type="Proteomes" id="UP000718012">
    <property type="component" value="Unassembled WGS sequence"/>
</dbReference>
<proteinExistence type="predicted"/>
<accession>A0A921FCQ0</accession>
<evidence type="ECO:0000313" key="1">
    <source>
        <dbReference type="EMBL" id="HJF06735.1"/>
    </source>
</evidence>
<dbReference type="AlphaFoldDB" id="A0A921FCQ0"/>
<gene>
    <name evidence="1" type="ORF">K8U81_00880</name>
</gene>
<sequence>MKLLKNFIFIAFMGAMMGSCDWYSDPLELVYPGTDLSGNKEDNKEAELIKDVEQVLTTSADEVWKITKEDVAVYVYFNVGEGKYQMKSTVNPKLLSYEYKTSVNEEEKVEISFAGSDLLSVLGDETFIISSAKVSSITCKGKESNSEYMWKRAPRKEMDAIMTEEEKVNALLGSVEEGGGWKISLSGNTCYFIFDTAQKTVITKSERAPQNVSGTYSLTLNNEGQVELALAQSHFEELAQENVLVIISTDENTITCKGKSNGVSYTMAKASKAELDNIKSPEVRLIEKMFELGWGSGVIRSASSGEFVAYYYVTKDNHTVHFLNYANQSVNRIDAVGTVTEEGVLSFQSPVSVGGESLQAIKVSNENVELTGLSAANKLVANTSYGKDKTSLYKMADWIKLPGGSQPQFKNARCTLSTNLQDEYNKIPGFDNIPIFEWNGDWSSIVIYVDNYYFMLYQGGNMTPVEGTDVIRFNKDAGLMAGYGSDINTVKSYCPNIYGFLFDEDHIIVRSNETPEAGLYVFSISSDSFIYWPQPVFQ</sequence>
<name>A0A921FCQ0_9BACT</name>
<evidence type="ECO:0008006" key="3">
    <source>
        <dbReference type="Google" id="ProtNLM"/>
    </source>
</evidence>
<dbReference type="RefSeq" id="WP_303187520.1">
    <property type="nucleotide sequence ID" value="NZ_CAUGEI010000071.1"/>
</dbReference>
<dbReference type="EMBL" id="DYXD01000018">
    <property type="protein sequence ID" value="HJF06735.1"/>
    <property type="molecule type" value="Genomic_DNA"/>
</dbReference>